<dbReference type="HOGENOM" id="CLU_017496_1_0_0"/>
<reference evidence="2 3" key="1">
    <citation type="submission" date="2010-12" db="EMBL/GenBank/DDBJ databases">
        <title>Whole genome sequence of Anaerolinea thermophila UNI-1.</title>
        <authorList>
            <person name="Narita-Yamada S."/>
            <person name="Kishi E."/>
            <person name="Watanabe Y."/>
            <person name="Takasaki K."/>
            <person name="Ankai A."/>
            <person name="Oguchi A."/>
            <person name="Fukui S."/>
            <person name="Takahashi M."/>
            <person name="Yashiro I."/>
            <person name="Hosoyama A."/>
            <person name="Sekiguchi Y."/>
            <person name="Hanada S."/>
            <person name="Fujita N."/>
        </authorList>
    </citation>
    <scope>NUCLEOTIDE SEQUENCE [LARGE SCALE GENOMIC DNA]</scope>
    <source>
        <strain evidence="3">DSM 14523 / JCM 11388 / NBRC 100420 / UNI-1</strain>
    </source>
</reference>
<dbReference type="SMART" id="SM01121">
    <property type="entry name" value="Dak1_2"/>
    <property type="match status" value="1"/>
</dbReference>
<dbReference type="SMART" id="SM01120">
    <property type="entry name" value="Dak2"/>
    <property type="match status" value="1"/>
</dbReference>
<keyword evidence="3" id="KW-1185">Reference proteome</keyword>
<protein>
    <recommendedName>
        <fullName evidence="1">DhaL domain-containing protein</fullName>
    </recommendedName>
</protein>
<dbReference type="InterPro" id="IPR050270">
    <property type="entry name" value="DegV_domain_contain"/>
</dbReference>
<dbReference type="SUPFAM" id="SSF101473">
    <property type="entry name" value="DhaL-like"/>
    <property type="match status" value="1"/>
</dbReference>
<dbReference type="eggNOG" id="COG1461">
    <property type="taxonomic scope" value="Bacteria"/>
</dbReference>
<dbReference type="InterPro" id="IPR033470">
    <property type="entry name" value="FakA-like_C"/>
</dbReference>
<dbReference type="PANTHER" id="PTHR33434">
    <property type="entry name" value="DEGV DOMAIN-CONTAINING PROTEIN DR_1986-RELATED"/>
    <property type="match status" value="1"/>
</dbReference>
<dbReference type="AlphaFoldDB" id="E8N539"/>
<dbReference type="FunCoup" id="E8N539">
    <property type="interactions" value="11"/>
</dbReference>
<sequence>MNATYSHQSDTHAQETSSNDCRIDGQKLKELLIAGMTWLKTNQQVVNALNVFPVPDGDTGTNMLLTMQAAYNEVANSGEGNIGRMAKAIAQGALMGARGNSGVILSQIWRGFARALDNFDTMDADLFVAAMQEGQNTAYKGVVRPVEGTILTVAKDAAEAARKAREKTSDLKEILAAVVDAANESVKKTPELLPILKQAGVVDSGGKGLFFILEGMLRHLNGQSLETNLNIVQPLSTMQIEQTVEEIEPGQEVEVVIDFRPHQPLNLEQFYADLSEMGTSIQVGEGDGMYRMHIHVSQERQYDPIQYIAKIGVWSKIAMENLLAQMEERSSTAVEAPRLELASVLPGQVGVVAVSPGPGISRVFASLGVSAIVEGGQTMNPSTEQILNAFENLPTDKIIILPNNKNIILAAQNAASVTVKKVEVIPSRSIPQGLAAMFRYNPEAELSELVDEMKEAIGEVHTGEITTATRSVNLNGVDVQEGAVIGLLDGTLVVSSNTLEDACLQLLEKAQADEYDLITMFYGENISHSEANRIADLVREKYPQQELELKEGGQPHYQFIIGIE</sequence>
<dbReference type="InParanoid" id="E8N539"/>
<evidence type="ECO:0000313" key="3">
    <source>
        <dbReference type="Proteomes" id="UP000008922"/>
    </source>
</evidence>
<dbReference type="InterPro" id="IPR048394">
    <property type="entry name" value="FakA-like_M"/>
</dbReference>
<feature type="domain" description="DhaL" evidence="1">
    <location>
        <begin position="26"/>
        <end position="218"/>
    </location>
</feature>
<dbReference type="InterPro" id="IPR019986">
    <property type="entry name" value="YloV-like"/>
</dbReference>
<proteinExistence type="predicted"/>
<evidence type="ECO:0000259" key="1">
    <source>
        <dbReference type="PROSITE" id="PS51480"/>
    </source>
</evidence>
<evidence type="ECO:0000313" key="2">
    <source>
        <dbReference type="EMBL" id="BAJ63553.1"/>
    </source>
</evidence>
<dbReference type="Pfam" id="PF13684">
    <property type="entry name" value="FakA-like_C"/>
    <property type="match status" value="1"/>
</dbReference>
<dbReference type="STRING" id="926569.ANT_15250"/>
<dbReference type="Gene3D" id="1.25.40.340">
    <property type="match status" value="1"/>
</dbReference>
<dbReference type="Pfam" id="PF02734">
    <property type="entry name" value="Dak2"/>
    <property type="match status" value="1"/>
</dbReference>
<accession>E8N539</accession>
<dbReference type="GO" id="GO:0006071">
    <property type="term" value="P:glycerol metabolic process"/>
    <property type="evidence" value="ECO:0007669"/>
    <property type="project" value="InterPro"/>
</dbReference>
<dbReference type="Proteomes" id="UP000008922">
    <property type="component" value="Chromosome"/>
</dbReference>
<dbReference type="Pfam" id="PF21645">
    <property type="entry name" value="FakA-like_M"/>
    <property type="match status" value="1"/>
</dbReference>
<dbReference type="GO" id="GO:0004371">
    <property type="term" value="F:glycerone kinase activity"/>
    <property type="evidence" value="ECO:0007669"/>
    <property type="project" value="InterPro"/>
</dbReference>
<dbReference type="InterPro" id="IPR036117">
    <property type="entry name" value="DhaL_dom_sf"/>
</dbReference>
<organism evidence="2 3">
    <name type="scientific">Anaerolinea thermophila (strain DSM 14523 / JCM 11388 / NBRC 100420 / UNI-1)</name>
    <dbReference type="NCBI Taxonomy" id="926569"/>
    <lineage>
        <taxon>Bacteria</taxon>
        <taxon>Bacillati</taxon>
        <taxon>Chloroflexota</taxon>
        <taxon>Anaerolineae</taxon>
        <taxon>Anaerolineales</taxon>
        <taxon>Anaerolineaceae</taxon>
        <taxon>Anaerolinea</taxon>
    </lineage>
</organism>
<dbReference type="NCBIfam" id="TIGR03599">
    <property type="entry name" value="YloV"/>
    <property type="match status" value="1"/>
</dbReference>
<dbReference type="InterPro" id="IPR004007">
    <property type="entry name" value="DhaL_dom"/>
</dbReference>
<dbReference type="EMBL" id="AP012029">
    <property type="protein sequence ID" value="BAJ63553.1"/>
    <property type="molecule type" value="Genomic_DNA"/>
</dbReference>
<dbReference type="PANTHER" id="PTHR33434:SF4">
    <property type="entry name" value="PHOSPHATASE PROTEIN"/>
    <property type="match status" value="1"/>
</dbReference>
<gene>
    <name evidence="2" type="ordered locus">ANT_15250</name>
</gene>
<dbReference type="KEGG" id="atm:ANT_15250"/>
<dbReference type="PROSITE" id="PS51480">
    <property type="entry name" value="DHAL"/>
    <property type="match status" value="1"/>
</dbReference>
<name>E8N539_ANATU</name>